<sequence>LTIFQLPTVSASIFSDPVLSYCKCICFTNSTIIPLYRPLDPTKPCLTCTRQFCLDQKLAICRNAEVPELDTDVGTGLEGDVEARCFKRDSPRDQLIVTFFLLIVIGMLLYAGIRARLQKAIEAKGRPTDLRQWSEALLPEPLHPILNRATRRGGGGGGAPMREGSGRSYLPVGS</sequence>
<dbReference type="PANTHER" id="PTHR36854">
    <property type="entry name" value="CHROMOSOME 9, WHOLE GENOME SHOTGUN SEQUENCE"/>
    <property type="match status" value="1"/>
</dbReference>
<name>A0A1Y2AI43_9TREE</name>
<evidence type="ECO:0000313" key="3">
    <source>
        <dbReference type="EMBL" id="ORY21857.1"/>
    </source>
</evidence>
<evidence type="ECO:0000256" key="2">
    <source>
        <dbReference type="SAM" id="Phobius"/>
    </source>
</evidence>
<accession>A0A1Y2AI43</accession>
<dbReference type="EMBL" id="MCFC01000103">
    <property type="protein sequence ID" value="ORY21857.1"/>
    <property type="molecule type" value="Genomic_DNA"/>
</dbReference>
<keyword evidence="2" id="KW-0472">Membrane</keyword>
<feature type="non-terminal residue" evidence="3">
    <location>
        <position position="1"/>
    </location>
</feature>
<feature type="region of interest" description="Disordered" evidence="1">
    <location>
        <begin position="147"/>
        <end position="174"/>
    </location>
</feature>
<reference evidence="3 4" key="1">
    <citation type="submission" date="2016-07" db="EMBL/GenBank/DDBJ databases">
        <title>Pervasive Adenine N6-methylation of Active Genes in Fungi.</title>
        <authorList>
            <consortium name="DOE Joint Genome Institute"/>
            <person name="Mondo S.J."/>
            <person name="Dannebaum R.O."/>
            <person name="Kuo R.C."/>
            <person name="Labutti K."/>
            <person name="Haridas S."/>
            <person name="Kuo A."/>
            <person name="Salamov A."/>
            <person name="Ahrendt S.R."/>
            <person name="Lipzen A."/>
            <person name="Sullivan W."/>
            <person name="Andreopoulos W.B."/>
            <person name="Clum A."/>
            <person name="Lindquist E."/>
            <person name="Daum C."/>
            <person name="Ramamoorthy G.K."/>
            <person name="Gryganskyi A."/>
            <person name="Culley D."/>
            <person name="Magnuson J.K."/>
            <person name="James T.Y."/>
            <person name="O'Malley M.A."/>
            <person name="Stajich J.E."/>
            <person name="Spatafora J.W."/>
            <person name="Visel A."/>
            <person name="Grigoriev I.V."/>
        </authorList>
    </citation>
    <scope>NUCLEOTIDE SEQUENCE [LARGE SCALE GENOMIC DNA]</scope>
    <source>
        <strain evidence="3 4">68-887.2</strain>
    </source>
</reference>
<evidence type="ECO:0000256" key="1">
    <source>
        <dbReference type="SAM" id="MobiDB-lite"/>
    </source>
</evidence>
<protein>
    <submittedName>
        <fullName evidence="3">Uncharacterized protein</fullName>
    </submittedName>
</protein>
<keyword evidence="4" id="KW-1185">Reference proteome</keyword>
<organism evidence="3 4">
    <name type="scientific">Naematelia encephala</name>
    <dbReference type="NCBI Taxonomy" id="71784"/>
    <lineage>
        <taxon>Eukaryota</taxon>
        <taxon>Fungi</taxon>
        <taxon>Dikarya</taxon>
        <taxon>Basidiomycota</taxon>
        <taxon>Agaricomycotina</taxon>
        <taxon>Tremellomycetes</taxon>
        <taxon>Tremellales</taxon>
        <taxon>Naemateliaceae</taxon>
        <taxon>Naematelia</taxon>
    </lineage>
</organism>
<dbReference type="Proteomes" id="UP000193986">
    <property type="component" value="Unassembled WGS sequence"/>
</dbReference>
<comment type="caution">
    <text evidence="3">The sequence shown here is derived from an EMBL/GenBank/DDBJ whole genome shotgun (WGS) entry which is preliminary data.</text>
</comment>
<feature type="transmembrane region" description="Helical" evidence="2">
    <location>
        <begin position="95"/>
        <end position="113"/>
    </location>
</feature>
<dbReference type="AlphaFoldDB" id="A0A1Y2AI43"/>
<dbReference type="InParanoid" id="A0A1Y2AI43"/>
<dbReference type="PANTHER" id="PTHR36854:SF1">
    <property type="entry name" value="TRANSMEMBRANE PROTEIN"/>
    <property type="match status" value="1"/>
</dbReference>
<keyword evidence="2" id="KW-1133">Transmembrane helix</keyword>
<proteinExistence type="predicted"/>
<dbReference type="OrthoDB" id="2142503at2759"/>
<gene>
    <name evidence="3" type="ORF">BCR39DRAFT_569175</name>
</gene>
<evidence type="ECO:0000313" key="4">
    <source>
        <dbReference type="Proteomes" id="UP000193986"/>
    </source>
</evidence>
<keyword evidence="2" id="KW-0812">Transmembrane</keyword>